<keyword evidence="1" id="KW-0539">Nucleus</keyword>
<dbReference type="EMBL" id="JANJYI010000002">
    <property type="protein sequence ID" value="KAK2658736.1"/>
    <property type="molecule type" value="Genomic_DNA"/>
</dbReference>
<comment type="function">
    <text evidence="1">Putative transcription activator involved in regulating light control of development.</text>
</comment>
<dbReference type="GO" id="GO:0005634">
    <property type="term" value="C:nucleus"/>
    <property type="evidence" value="ECO:0007669"/>
    <property type="project" value="UniProtKB-SubCell"/>
</dbReference>
<reference evidence="2" key="1">
    <citation type="journal article" date="2023" name="Plant J.">
        <title>Genome sequences and population genomics provide insights into the demographic history, inbreeding, and mutation load of two 'living fossil' tree species of Dipteronia.</title>
        <authorList>
            <person name="Feng Y."/>
            <person name="Comes H.P."/>
            <person name="Chen J."/>
            <person name="Zhu S."/>
            <person name="Lu R."/>
            <person name="Zhang X."/>
            <person name="Li P."/>
            <person name="Qiu J."/>
            <person name="Olsen K.M."/>
            <person name="Qiu Y."/>
        </authorList>
    </citation>
    <scope>NUCLEOTIDE SEQUENCE</scope>
    <source>
        <strain evidence="2">KIB01</strain>
    </source>
</reference>
<dbReference type="AlphaFoldDB" id="A0AAE0CPJ4"/>
<name>A0AAE0CPJ4_9ROSI</name>
<keyword evidence="1" id="KW-0479">Metal-binding</keyword>
<comment type="caution">
    <text evidence="2">The sequence shown here is derived from an EMBL/GenBank/DDBJ whole genome shotgun (WGS) entry which is preliminary data.</text>
</comment>
<dbReference type="Proteomes" id="UP001280121">
    <property type="component" value="Unassembled WGS sequence"/>
</dbReference>
<sequence>MSRMYEMKHRWAEAYLKGHFFTSMETTQRCEGMNNYVKDYVCSHEKLFEFIPQIEMALILLRNNFFSVEYISKCKSPVILSHLKPLEEHASCIYTYQIYPDVAEQNMNESKYTRNAPEEEDNYCVYHLSRYQFSDKKSKVVYHVDRVAFRKSMNIVFGIQKNIINL</sequence>
<dbReference type="GO" id="GO:0006355">
    <property type="term" value="P:regulation of DNA-templated transcription"/>
    <property type="evidence" value="ECO:0007669"/>
    <property type="project" value="UniProtKB-UniRule"/>
</dbReference>
<dbReference type="InterPro" id="IPR031052">
    <property type="entry name" value="FHY3/FAR1"/>
</dbReference>
<keyword evidence="1" id="KW-0863">Zinc-finger</keyword>
<keyword evidence="3" id="KW-1185">Reference proteome</keyword>
<comment type="subcellular location">
    <subcellularLocation>
        <location evidence="1">Nucleus</location>
    </subcellularLocation>
</comment>
<evidence type="ECO:0000313" key="3">
    <source>
        <dbReference type="Proteomes" id="UP001280121"/>
    </source>
</evidence>
<accession>A0AAE0CPJ4</accession>
<proteinExistence type="inferred from homology"/>
<gene>
    <name evidence="2" type="ORF">Ddye_005269</name>
</gene>
<evidence type="ECO:0000313" key="2">
    <source>
        <dbReference type="EMBL" id="KAK2658736.1"/>
    </source>
</evidence>
<keyword evidence="1" id="KW-0862">Zinc</keyword>
<dbReference type="PANTHER" id="PTHR31669:SF292">
    <property type="entry name" value="OS02G0262500 PROTEIN"/>
    <property type="match status" value="1"/>
</dbReference>
<protein>
    <recommendedName>
        <fullName evidence="1">Protein FAR1-RELATED SEQUENCE</fullName>
    </recommendedName>
</protein>
<organism evidence="2 3">
    <name type="scientific">Dipteronia dyeriana</name>
    <dbReference type="NCBI Taxonomy" id="168575"/>
    <lineage>
        <taxon>Eukaryota</taxon>
        <taxon>Viridiplantae</taxon>
        <taxon>Streptophyta</taxon>
        <taxon>Embryophyta</taxon>
        <taxon>Tracheophyta</taxon>
        <taxon>Spermatophyta</taxon>
        <taxon>Magnoliopsida</taxon>
        <taxon>eudicotyledons</taxon>
        <taxon>Gunneridae</taxon>
        <taxon>Pentapetalae</taxon>
        <taxon>rosids</taxon>
        <taxon>malvids</taxon>
        <taxon>Sapindales</taxon>
        <taxon>Sapindaceae</taxon>
        <taxon>Hippocastanoideae</taxon>
        <taxon>Acereae</taxon>
        <taxon>Dipteronia</taxon>
    </lineage>
</organism>
<dbReference type="GO" id="GO:0008270">
    <property type="term" value="F:zinc ion binding"/>
    <property type="evidence" value="ECO:0007669"/>
    <property type="project" value="UniProtKB-UniRule"/>
</dbReference>
<dbReference type="PANTHER" id="PTHR31669">
    <property type="entry name" value="PROTEIN FAR1-RELATED SEQUENCE 10-RELATED"/>
    <property type="match status" value="1"/>
</dbReference>
<comment type="similarity">
    <text evidence="1">Belongs to the FHY3/FAR1 family.</text>
</comment>
<evidence type="ECO:0000256" key="1">
    <source>
        <dbReference type="RuleBase" id="RU367018"/>
    </source>
</evidence>